<proteinExistence type="predicted"/>
<keyword evidence="2" id="KW-1185">Reference proteome</keyword>
<gene>
    <name evidence="1" type="ORF">DM02DRAFT_618126</name>
</gene>
<sequence>MLSVCCLRRRSSNVLCLDFIGARALLRALLTWTGVTASVAAYAYAYACPLLSSPYKPSAAASCLLSSSYPTSHSQPQPTYSR</sequence>
<evidence type="ECO:0000313" key="2">
    <source>
        <dbReference type="Proteomes" id="UP000244855"/>
    </source>
</evidence>
<dbReference type="Proteomes" id="UP000244855">
    <property type="component" value="Unassembled WGS sequence"/>
</dbReference>
<dbReference type="AlphaFoldDB" id="A0A2V1DAF9"/>
<evidence type="ECO:0000313" key="1">
    <source>
        <dbReference type="EMBL" id="PVH95078.1"/>
    </source>
</evidence>
<protein>
    <submittedName>
        <fullName evidence="1">Uncharacterized protein</fullName>
    </submittedName>
</protein>
<accession>A0A2V1DAF9</accession>
<reference evidence="1 2" key="1">
    <citation type="journal article" date="2018" name="Sci. Rep.">
        <title>Comparative genomics provides insights into the lifestyle and reveals functional heterogeneity of dark septate endophytic fungi.</title>
        <authorList>
            <person name="Knapp D.G."/>
            <person name="Nemeth J.B."/>
            <person name="Barry K."/>
            <person name="Hainaut M."/>
            <person name="Henrissat B."/>
            <person name="Johnson J."/>
            <person name="Kuo A."/>
            <person name="Lim J.H.P."/>
            <person name="Lipzen A."/>
            <person name="Nolan M."/>
            <person name="Ohm R.A."/>
            <person name="Tamas L."/>
            <person name="Grigoriev I.V."/>
            <person name="Spatafora J.W."/>
            <person name="Nagy L.G."/>
            <person name="Kovacs G.M."/>
        </authorList>
    </citation>
    <scope>NUCLEOTIDE SEQUENCE [LARGE SCALE GENOMIC DNA]</scope>
    <source>
        <strain evidence="1 2">DSE2036</strain>
    </source>
</reference>
<dbReference type="EMBL" id="KZ805509">
    <property type="protein sequence ID" value="PVH95078.1"/>
    <property type="molecule type" value="Genomic_DNA"/>
</dbReference>
<name>A0A2V1DAF9_9PLEO</name>
<organism evidence="1 2">
    <name type="scientific">Periconia macrospinosa</name>
    <dbReference type="NCBI Taxonomy" id="97972"/>
    <lineage>
        <taxon>Eukaryota</taxon>
        <taxon>Fungi</taxon>
        <taxon>Dikarya</taxon>
        <taxon>Ascomycota</taxon>
        <taxon>Pezizomycotina</taxon>
        <taxon>Dothideomycetes</taxon>
        <taxon>Pleosporomycetidae</taxon>
        <taxon>Pleosporales</taxon>
        <taxon>Massarineae</taxon>
        <taxon>Periconiaceae</taxon>
        <taxon>Periconia</taxon>
    </lineage>
</organism>